<dbReference type="AlphaFoldDB" id="A0A1A8X1K2"/>
<dbReference type="Pfam" id="PF12420">
    <property type="entry name" value="DUF3671"/>
    <property type="match status" value="1"/>
</dbReference>
<keyword evidence="1" id="KW-0472">Membrane</keyword>
<evidence type="ECO:0000256" key="1">
    <source>
        <dbReference type="SAM" id="Phobius"/>
    </source>
</evidence>
<evidence type="ECO:0000313" key="3">
    <source>
        <dbReference type="Proteomes" id="UP000078597"/>
    </source>
</evidence>
<reference evidence="3" key="1">
    <citation type="submission" date="2016-05" db="EMBL/GenBank/DDBJ databases">
        <authorList>
            <person name="Naeem Raeece"/>
        </authorList>
    </citation>
    <scope>NUCLEOTIDE SEQUENCE [LARGE SCALE GENOMIC DNA]</scope>
</reference>
<sequence length="166" mass="19539">MKQKIKLFLFIKIVAFILLTWIYLYNSDVYTFYNYLDQKHKIYGIFDARFYRLLVEYKNENRSNIVCIKRDIPNTRAYEKNGMSKNKKGTIGKNKELKKCSLNIRGGYEQTKGGKSPVYKGGNTYFDKGLLKNKNYVKILREVEKSDSKFIRKCGPANHECFGLKK</sequence>
<accession>A0A1A8X1K2</accession>
<dbReference type="InterPro" id="IPR022139">
    <property type="entry name" value="Fam-L/Fam-M-like_plasmodium"/>
</dbReference>
<dbReference type="EMBL" id="FLQW01005527">
    <property type="protein sequence ID" value="SBS99136.1"/>
    <property type="molecule type" value="Genomic_DNA"/>
</dbReference>
<dbReference type="VEuPathDB" id="PlasmoDB:PmUG01_10051400"/>
<gene>
    <name evidence="2" type="ORF">PMALA_067530</name>
</gene>
<keyword evidence="1" id="KW-1133">Transmembrane helix</keyword>
<evidence type="ECO:0008006" key="4">
    <source>
        <dbReference type="Google" id="ProtNLM"/>
    </source>
</evidence>
<evidence type="ECO:0000313" key="2">
    <source>
        <dbReference type="EMBL" id="SBS99136.1"/>
    </source>
</evidence>
<keyword evidence="1" id="KW-0812">Transmembrane</keyword>
<protein>
    <recommendedName>
        <fullName evidence="4">Fam-m protein</fullName>
    </recommendedName>
</protein>
<proteinExistence type="predicted"/>
<dbReference type="Proteomes" id="UP000078597">
    <property type="component" value="Unassembled WGS sequence"/>
</dbReference>
<name>A0A1A8X1K2_PLAMA</name>
<feature type="transmembrane region" description="Helical" evidence="1">
    <location>
        <begin position="7"/>
        <end position="25"/>
    </location>
</feature>
<organism evidence="2 3">
    <name type="scientific">Plasmodium malariae</name>
    <dbReference type="NCBI Taxonomy" id="5858"/>
    <lineage>
        <taxon>Eukaryota</taxon>
        <taxon>Sar</taxon>
        <taxon>Alveolata</taxon>
        <taxon>Apicomplexa</taxon>
        <taxon>Aconoidasida</taxon>
        <taxon>Haemosporida</taxon>
        <taxon>Plasmodiidae</taxon>
        <taxon>Plasmodium</taxon>
        <taxon>Plasmodium (Plasmodium)</taxon>
    </lineage>
</organism>